<dbReference type="OrthoDB" id="1099907at2"/>
<reference evidence="2 3" key="1">
    <citation type="submission" date="2016-10" db="EMBL/GenBank/DDBJ databases">
        <authorList>
            <person name="de Groot N.N."/>
        </authorList>
    </citation>
    <scope>NUCLEOTIDE SEQUENCE [LARGE SCALE GENOMIC DNA]</scope>
    <source>
        <strain evidence="2 3">743A</strain>
    </source>
</reference>
<proteinExistence type="predicted"/>
<evidence type="ECO:0000313" key="3">
    <source>
        <dbReference type="Proteomes" id="UP000199659"/>
    </source>
</evidence>
<dbReference type="SUPFAM" id="SSF55826">
    <property type="entry name" value="YbaK/ProRS associated domain"/>
    <property type="match status" value="1"/>
</dbReference>
<dbReference type="CDD" id="cd04332">
    <property type="entry name" value="YbaK_like"/>
    <property type="match status" value="1"/>
</dbReference>
<feature type="domain" description="YbaK/aminoacyl-tRNA synthetase-associated" evidence="1">
    <location>
        <begin position="24"/>
        <end position="137"/>
    </location>
</feature>
<dbReference type="Proteomes" id="UP000199659">
    <property type="component" value="Unassembled WGS sequence"/>
</dbReference>
<dbReference type="EMBL" id="FOYZ01000003">
    <property type="protein sequence ID" value="SFR67701.1"/>
    <property type="molecule type" value="Genomic_DNA"/>
</dbReference>
<dbReference type="InterPro" id="IPR007214">
    <property type="entry name" value="YbaK/aa-tRNA-synth-assoc-dom"/>
</dbReference>
<dbReference type="AlphaFoldDB" id="A0A1I6IM15"/>
<accession>A0A1I6IM15</accession>
<dbReference type="GO" id="GO:0002161">
    <property type="term" value="F:aminoacyl-tRNA deacylase activity"/>
    <property type="evidence" value="ECO:0007669"/>
    <property type="project" value="InterPro"/>
</dbReference>
<gene>
    <name evidence="2" type="ORF">SAMN05661086_00884</name>
</gene>
<evidence type="ECO:0000259" key="1">
    <source>
        <dbReference type="Pfam" id="PF04073"/>
    </source>
</evidence>
<keyword evidence="3" id="KW-1185">Reference proteome</keyword>
<dbReference type="RefSeq" id="WP_092559496.1">
    <property type="nucleotide sequence ID" value="NZ_FOYZ01000003.1"/>
</dbReference>
<evidence type="ECO:0000313" key="2">
    <source>
        <dbReference type="EMBL" id="SFR67701.1"/>
    </source>
</evidence>
<dbReference type="STRING" id="37658.SAMN05661086_00884"/>
<sequence>MKEELIVLLDNETCDYEIIKHKQPILTLEDAKKYFEMEKTAAILILKSKDLYYGYIKCGVGKTDLKELAERLHCEKLKLASSSEVKKVTGYDIGYVPLVGLDILYVMDKEMTRWDYLYGGIGEEHESIKINVKDFLRIHKNVHII</sequence>
<dbReference type="Pfam" id="PF04073">
    <property type="entry name" value="tRNA_edit"/>
    <property type="match status" value="1"/>
</dbReference>
<name>A0A1I6IM15_9FIRM</name>
<dbReference type="InterPro" id="IPR036754">
    <property type="entry name" value="YbaK/aa-tRNA-synt-asso_dom_sf"/>
</dbReference>
<protein>
    <submittedName>
        <fullName evidence="2">Aminoacyl-tRNA editing domain-containing protein</fullName>
    </submittedName>
</protein>
<organism evidence="2 3">
    <name type="scientific">Anaeromicropila populeti</name>
    <dbReference type="NCBI Taxonomy" id="37658"/>
    <lineage>
        <taxon>Bacteria</taxon>
        <taxon>Bacillati</taxon>
        <taxon>Bacillota</taxon>
        <taxon>Clostridia</taxon>
        <taxon>Lachnospirales</taxon>
        <taxon>Lachnospiraceae</taxon>
        <taxon>Anaeromicropila</taxon>
    </lineage>
</organism>
<dbReference type="Gene3D" id="3.90.960.10">
    <property type="entry name" value="YbaK/aminoacyl-tRNA synthetase-associated domain"/>
    <property type="match status" value="1"/>
</dbReference>